<dbReference type="OrthoDB" id="386801at2759"/>
<dbReference type="Proteomes" id="UP000054561">
    <property type="component" value="Unassembled WGS sequence"/>
</dbReference>
<dbReference type="VEuPathDB" id="PlasmoDB:AK88_05024"/>
<dbReference type="EMBL" id="KQ001732">
    <property type="protein sequence ID" value="KJP85322.1"/>
    <property type="molecule type" value="Genomic_DNA"/>
</dbReference>
<evidence type="ECO:0000313" key="2">
    <source>
        <dbReference type="EMBL" id="KJP85705.1"/>
    </source>
</evidence>
<gene>
    <name evidence="2" type="ORF">AK88_04683</name>
    <name evidence="1" type="ORF">AK88_05024</name>
</gene>
<dbReference type="RefSeq" id="XP_012338051.1">
    <property type="nucleotide sequence ID" value="XM_012482628.1"/>
</dbReference>
<dbReference type="VEuPathDB" id="PlasmoDB:AK88_04683"/>
<accession>A0A0D9QEU0</accession>
<name>A0A0D9QEU0_PLAFR</name>
<dbReference type="RefSeq" id="XP_012337714.1">
    <property type="nucleotide sequence ID" value="XM_012482291.1"/>
</dbReference>
<evidence type="ECO:0000313" key="3">
    <source>
        <dbReference type="Proteomes" id="UP000054561"/>
    </source>
</evidence>
<dbReference type="EMBL" id="KQ001715">
    <property type="protein sequence ID" value="KJP85705.1"/>
    <property type="molecule type" value="Genomic_DNA"/>
</dbReference>
<organism evidence="1 3">
    <name type="scientific">Plasmodium fragile</name>
    <dbReference type="NCBI Taxonomy" id="5857"/>
    <lineage>
        <taxon>Eukaryota</taxon>
        <taxon>Sar</taxon>
        <taxon>Alveolata</taxon>
        <taxon>Apicomplexa</taxon>
        <taxon>Aconoidasida</taxon>
        <taxon>Haemosporida</taxon>
        <taxon>Plasmodiidae</taxon>
        <taxon>Plasmodium</taxon>
        <taxon>Plasmodium (Plasmodium)</taxon>
    </lineage>
</organism>
<reference evidence="1 3" key="1">
    <citation type="submission" date="2014-03" db="EMBL/GenBank/DDBJ databases">
        <title>The Genome Sequence of Plasmodium fragile nilgiri.</title>
        <authorList>
            <consortium name="The Broad Institute Genomics Platform"/>
            <consortium name="The Broad Institute Genome Sequencing Center for Infectious Disease"/>
            <person name="Neafsey D."/>
            <person name="Duraisingh M."/>
            <person name="Young S.K."/>
            <person name="Zeng Q."/>
            <person name="Gargeya S."/>
            <person name="Abouelleil A."/>
            <person name="Alvarado L."/>
            <person name="Chapman S.B."/>
            <person name="Gainer-Dewar J."/>
            <person name="Goldberg J."/>
            <person name="Griggs A."/>
            <person name="Gujja S."/>
            <person name="Hansen M."/>
            <person name="Howarth C."/>
            <person name="Imamovic A."/>
            <person name="Larimer J."/>
            <person name="Pearson M."/>
            <person name="Poon T.W."/>
            <person name="Priest M."/>
            <person name="Roberts A."/>
            <person name="Saif S."/>
            <person name="Shea T."/>
            <person name="Sykes S."/>
            <person name="Wortman J."/>
            <person name="Nusbaum C."/>
            <person name="Birren B."/>
        </authorList>
    </citation>
    <scope>NUCLEOTIDE SEQUENCE [LARGE SCALE GENOMIC DNA]</scope>
    <source>
        <strain evidence="3">nilgiri</strain>
        <strain evidence="1">Nilgiri</strain>
    </source>
</reference>
<evidence type="ECO:0000313" key="1">
    <source>
        <dbReference type="EMBL" id="KJP85322.1"/>
    </source>
</evidence>
<sequence length="102" mass="12334">MINDEDLSLESFKKLKQLEEKINEKTKKNENRKKEEDNKVKNFMQLKLLEHSLPHDVRKKIKSLKIDNMKDLGKLAVTKKKKFFVKILDRKDLKNQQKRKQK</sequence>
<proteinExistence type="predicted"/>
<dbReference type="OMA" id="RTMKIND"/>
<dbReference type="AlphaFoldDB" id="A0A0D9QEU0"/>
<keyword evidence="3" id="KW-1185">Reference proteome</keyword>
<dbReference type="GeneID" id="24270338"/>
<protein>
    <submittedName>
        <fullName evidence="1">Uncharacterized protein</fullName>
    </submittedName>
</protein>
<dbReference type="GeneID" id="24269997"/>